<feature type="region of interest" description="Disordered" evidence="6">
    <location>
        <begin position="24"/>
        <end position="46"/>
    </location>
</feature>
<evidence type="ECO:0000256" key="1">
    <source>
        <dbReference type="ARBA" id="ARBA00022645"/>
    </source>
</evidence>
<organism evidence="8 9">
    <name type="scientific">Pararhizobium mangrovi</name>
    <dbReference type="NCBI Taxonomy" id="2590452"/>
    <lineage>
        <taxon>Bacteria</taxon>
        <taxon>Pseudomonadati</taxon>
        <taxon>Pseudomonadota</taxon>
        <taxon>Alphaproteobacteria</taxon>
        <taxon>Hyphomicrobiales</taxon>
        <taxon>Rhizobiaceae</taxon>
        <taxon>Rhizobium/Agrobacterium group</taxon>
        <taxon>Pararhizobium</taxon>
    </lineage>
</organism>
<dbReference type="GO" id="GO:0006508">
    <property type="term" value="P:proteolysis"/>
    <property type="evidence" value="ECO:0007669"/>
    <property type="project" value="UniProtKB-KW"/>
</dbReference>
<keyword evidence="3 7" id="KW-0732">Signal</keyword>
<name>A0A506U218_9HYPH</name>
<evidence type="ECO:0000313" key="8">
    <source>
        <dbReference type="EMBL" id="TPW25907.1"/>
    </source>
</evidence>
<dbReference type="RefSeq" id="WP_141168318.1">
    <property type="nucleotide sequence ID" value="NZ_VHLH01000044.1"/>
</dbReference>
<feature type="chain" id="PRO_5021485863" evidence="7">
    <location>
        <begin position="26"/>
        <end position="523"/>
    </location>
</feature>
<keyword evidence="4" id="KW-0378">Hydrolase</keyword>
<reference evidence="8 9" key="1">
    <citation type="submission" date="2019-06" db="EMBL/GenBank/DDBJ databases">
        <authorList>
            <person name="Li M."/>
        </authorList>
    </citation>
    <scope>NUCLEOTIDE SEQUENCE [LARGE SCALE GENOMIC DNA]</scope>
    <source>
        <strain evidence="8 9">BGMRC6574</strain>
    </source>
</reference>
<keyword evidence="9" id="KW-1185">Reference proteome</keyword>
<dbReference type="OrthoDB" id="9770107at2"/>
<dbReference type="PANTHER" id="PTHR11802">
    <property type="entry name" value="SERINE PROTEASE FAMILY S10 SERINE CARBOXYPEPTIDASE"/>
    <property type="match status" value="1"/>
</dbReference>
<comment type="caution">
    <text evidence="8">The sequence shown here is derived from an EMBL/GenBank/DDBJ whole genome shotgun (WGS) entry which is preliminary data.</text>
</comment>
<keyword evidence="5" id="KW-0325">Glycoprotein</keyword>
<dbReference type="PROSITE" id="PS00131">
    <property type="entry name" value="CARBOXYPEPT_SER_SER"/>
    <property type="match status" value="1"/>
</dbReference>
<dbReference type="GO" id="GO:0004185">
    <property type="term" value="F:serine-type carboxypeptidase activity"/>
    <property type="evidence" value="ECO:0007669"/>
    <property type="project" value="InterPro"/>
</dbReference>
<evidence type="ECO:0000313" key="9">
    <source>
        <dbReference type="Proteomes" id="UP000320314"/>
    </source>
</evidence>
<dbReference type="Gene3D" id="3.40.50.1820">
    <property type="entry name" value="alpha/beta hydrolase"/>
    <property type="match status" value="1"/>
</dbReference>
<gene>
    <name evidence="8" type="ORF">FJU11_17230</name>
</gene>
<evidence type="ECO:0000256" key="5">
    <source>
        <dbReference type="ARBA" id="ARBA00023180"/>
    </source>
</evidence>
<dbReference type="InterPro" id="IPR001563">
    <property type="entry name" value="Peptidase_S10"/>
</dbReference>
<evidence type="ECO:0000256" key="4">
    <source>
        <dbReference type="ARBA" id="ARBA00022801"/>
    </source>
</evidence>
<dbReference type="AlphaFoldDB" id="A0A506U218"/>
<dbReference type="Pfam" id="PF00450">
    <property type="entry name" value="Peptidase_S10"/>
    <property type="match status" value="1"/>
</dbReference>
<protein>
    <submittedName>
        <fullName evidence="8">Peptidase S10</fullName>
    </submittedName>
</protein>
<dbReference type="PANTHER" id="PTHR11802:SF3">
    <property type="entry name" value="RETINOID-INDUCIBLE SERINE CARBOXYPEPTIDASE"/>
    <property type="match status" value="1"/>
</dbReference>
<keyword evidence="1" id="KW-0121">Carboxypeptidase</keyword>
<dbReference type="EMBL" id="VHLH01000044">
    <property type="protein sequence ID" value="TPW25907.1"/>
    <property type="molecule type" value="Genomic_DNA"/>
</dbReference>
<evidence type="ECO:0000256" key="7">
    <source>
        <dbReference type="SAM" id="SignalP"/>
    </source>
</evidence>
<evidence type="ECO:0000256" key="3">
    <source>
        <dbReference type="ARBA" id="ARBA00022729"/>
    </source>
</evidence>
<evidence type="ECO:0000256" key="6">
    <source>
        <dbReference type="SAM" id="MobiDB-lite"/>
    </source>
</evidence>
<feature type="signal peptide" evidence="7">
    <location>
        <begin position="1"/>
        <end position="25"/>
    </location>
</feature>
<dbReference type="Proteomes" id="UP000320314">
    <property type="component" value="Unassembled WGS sequence"/>
</dbReference>
<proteinExistence type="predicted"/>
<dbReference type="SUPFAM" id="SSF53474">
    <property type="entry name" value="alpha/beta-Hydrolases"/>
    <property type="match status" value="1"/>
</dbReference>
<accession>A0A506U218</accession>
<feature type="region of interest" description="Disordered" evidence="6">
    <location>
        <begin position="97"/>
        <end position="116"/>
    </location>
</feature>
<sequence>MDIARFLAAGSLAFALLAGASPASAQSPHGADRKGDASGSGPGIFSLLPDTAKTEHSITVDGKTLAYTAEAGTLPLLAGDGSPTARIFYVAYRAEDGSNTDGKGSDGQNGGGSRPITFVFNGGPGAASAYLQLGALGPRVLKTNEDGSFRAPPQELEDNPDTWLTMSDLVFVDPVGTGYSRAAPGQKESDFWGVRTDAQAMAAFIRLYLLQAGRTASPVYLAGESYGGFRAALLARTLQEDTGITPEGITMISPALDFSFIYGGDHRPLDPALLLPSMAAVNLAKHGVTGEAFGKRIAAVQDYALHGYLTALASGRSAGGRAASERVAEITGLPLARVRERDARVSATDFVRWYDRADGEILSIYDGTVETADIAPDSDRDRTPDPILERSVPVVTGAFVNYVRTALNYRTKVSYRLLNKEIAGKWDYGGDASSQGYADALDDLQEARALNPSMKVLIVNGYTDLVTPYMVSRYLVNQLPPLKGAAPIRTAVYPGGHMMYLRSGSRHALYRDAQSVYGAGQAE</sequence>
<keyword evidence="2" id="KW-0645">Protease</keyword>
<dbReference type="InterPro" id="IPR018202">
    <property type="entry name" value="Ser_caboxypep_ser_AS"/>
</dbReference>
<evidence type="ECO:0000256" key="2">
    <source>
        <dbReference type="ARBA" id="ARBA00022670"/>
    </source>
</evidence>
<dbReference type="InterPro" id="IPR029058">
    <property type="entry name" value="AB_hydrolase_fold"/>
</dbReference>